<organism evidence="2 3">
    <name type="scientific">Plicaturopsis crispa FD-325 SS-3</name>
    <dbReference type="NCBI Taxonomy" id="944288"/>
    <lineage>
        <taxon>Eukaryota</taxon>
        <taxon>Fungi</taxon>
        <taxon>Dikarya</taxon>
        <taxon>Basidiomycota</taxon>
        <taxon>Agaricomycotina</taxon>
        <taxon>Agaricomycetes</taxon>
        <taxon>Agaricomycetidae</taxon>
        <taxon>Amylocorticiales</taxon>
        <taxon>Amylocorticiaceae</taxon>
        <taxon>Plicatura</taxon>
        <taxon>Plicaturopsis crispa</taxon>
    </lineage>
</organism>
<feature type="chain" id="PRO_5002203567" evidence="1">
    <location>
        <begin position="30"/>
        <end position="335"/>
    </location>
</feature>
<feature type="signal peptide" evidence="1">
    <location>
        <begin position="1"/>
        <end position="29"/>
    </location>
</feature>
<dbReference type="InterPro" id="IPR001087">
    <property type="entry name" value="GDSL"/>
</dbReference>
<keyword evidence="3" id="KW-1185">Reference proteome</keyword>
<dbReference type="Pfam" id="PF00657">
    <property type="entry name" value="Lipase_GDSL"/>
    <property type="match status" value="1"/>
</dbReference>
<dbReference type="EMBL" id="KN832572">
    <property type="protein sequence ID" value="KII84196.1"/>
    <property type="molecule type" value="Genomic_DNA"/>
</dbReference>
<gene>
    <name evidence="2" type="ORF">PLICRDRAFT_373910</name>
</gene>
<protein>
    <submittedName>
        <fullName evidence="2">Carbohydrate esterase family 16 protein</fullName>
    </submittedName>
</protein>
<dbReference type="OrthoDB" id="1600564at2759"/>
<dbReference type="SUPFAM" id="SSF52266">
    <property type="entry name" value="SGNH hydrolase"/>
    <property type="match status" value="1"/>
</dbReference>
<name>A0A0C9SKR5_PLICR</name>
<dbReference type="GO" id="GO:0016788">
    <property type="term" value="F:hydrolase activity, acting on ester bonds"/>
    <property type="evidence" value="ECO:0007669"/>
    <property type="project" value="InterPro"/>
</dbReference>
<dbReference type="InterPro" id="IPR036514">
    <property type="entry name" value="SGNH_hydro_sf"/>
</dbReference>
<accession>A0A0C9SKR5</accession>
<dbReference type="Proteomes" id="UP000053263">
    <property type="component" value="Unassembled WGS sequence"/>
</dbReference>
<evidence type="ECO:0000313" key="3">
    <source>
        <dbReference type="Proteomes" id="UP000053263"/>
    </source>
</evidence>
<reference evidence="2 3" key="1">
    <citation type="submission" date="2014-06" db="EMBL/GenBank/DDBJ databases">
        <title>Evolutionary Origins and Diversification of the Mycorrhizal Mutualists.</title>
        <authorList>
            <consortium name="DOE Joint Genome Institute"/>
            <consortium name="Mycorrhizal Genomics Consortium"/>
            <person name="Kohler A."/>
            <person name="Kuo A."/>
            <person name="Nagy L.G."/>
            <person name="Floudas D."/>
            <person name="Copeland A."/>
            <person name="Barry K.W."/>
            <person name="Cichocki N."/>
            <person name="Veneault-Fourrey C."/>
            <person name="LaButti K."/>
            <person name="Lindquist E.A."/>
            <person name="Lipzen A."/>
            <person name="Lundell T."/>
            <person name="Morin E."/>
            <person name="Murat C."/>
            <person name="Riley R."/>
            <person name="Ohm R."/>
            <person name="Sun H."/>
            <person name="Tunlid A."/>
            <person name="Henrissat B."/>
            <person name="Grigoriev I.V."/>
            <person name="Hibbett D.S."/>
            <person name="Martin F."/>
        </authorList>
    </citation>
    <scope>NUCLEOTIDE SEQUENCE [LARGE SCALE GENOMIC DNA]</scope>
    <source>
        <strain evidence="2 3">FD-325 SS-3</strain>
    </source>
</reference>
<keyword evidence="1" id="KW-0732">Signal</keyword>
<evidence type="ECO:0000256" key="1">
    <source>
        <dbReference type="SAM" id="SignalP"/>
    </source>
</evidence>
<dbReference type="HOGENOM" id="CLU_053747_0_0_1"/>
<evidence type="ECO:0000313" key="2">
    <source>
        <dbReference type="EMBL" id="KII84196.1"/>
    </source>
</evidence>
<dbReference type="AlphaFoldDB" id="A0A0C9SKR5"/>
<dbReference type="PROSITE" id="PS51257">
    <property type="entry name" value="PROKAR_LIPOPROTEIN"/>
    <property type="match status" value="1"/>
</dbReference>
<proteinExistence type="predicted"/>
<sequence length="335" mass="35700">MTSPHRLGAILRCALVVALSLACVSRCAGDFPTIVNTTSPLTLAIDPACGSLDAENFTELNTGVVLEGTTTIVAFGDSWTSNGANGTVPVPPIMWPPSPSAGAQFTENRRASNGFIWVENLANSLSAKLLNYAWGGAVIDILAYNSTKNTSGTPSARTDFNDETRLFLLQGKFLDALVPNTTIYTVAFGINDNGQFSLAGGDMNISYSTYVGRLGDIQAAGAKNIVVHGMYTSHDETDLLQTRVFAYLRESHARNGTNFAFVNLQRLFQGILDDPSSFGYTGAGNSTCLVSATSSVGGCDDPDTEVFYIPGHPSLTTHKLISDYTVRVIDKCRLG</sequence>
<dbReference type="Gene3D" id="3.40.50.1110">
    <property type="entry name" value="SGNH hydrolase"/>
    <property type="match status" value="1"/>
</dbReference>